<evidence type="ECO:0000256" key="1">
    <source>
        <dbReference type="SAM" id="MobiDB-lite"/>
    </source>
</evidence>
<evidence type="ECO:0000313" key="3">
    <source>
        <dbReference type="Proteomes" id="UP001367030"/>
    </source>
</evidence>
<proteinExistence type="predicted"/>
<dbReference type="Proteomes" id="UP001367030">
    <property type="component" value="Unassembled WGS sequence"/>
</dbReference>
<sequence>MTSAKPKATASRRPGRPAHQRDEAIARRVAMLIGCGVRVADVAALLSLSEPTLRRAYGDEVRLGHVRAGAMVAQSLFKAATHPKRPDTKAAVFWLRSRCGWTEVAAPAQPPEPGKKDAAQALGLVAERGTSWDGLLNPDSVQ</sequence>
<reference evidence="2 3" key="1">
    <citation type="submission" date="2024-03" db="EMBL/GenBank/DDBJ databases">
        <title>Novel species of the genus Variovorax.</title>
        <authorList>
            <person name="Liu Q."/>
            <person name="Xin Y.-H."/>
        </authorList>
    </citation>
    <scope>NUCLEOTIDE SEQUENCE [LARGE SCALE GENOMIC DNA]</scope>
    <source>
        <strain evidence="2 3">KACC 18901</strain>
    </source>
</reference>
<feature type="region of interest" description="Disordered" evidence="1">
    <location>
        <begin position="1"/>
        <end position="21"/>
    </location>
</feature>
<name>A0ABU8XK24_9BURK</name>
<comment type="caution">
    <text evidence="2">The sequence shown here is derived from an EMBL/GenBank/DDBJ whole genome shotgun (WGS) entry which is preliminary data.</text>
</comment>
<keyword evidence="3" id="KW-1185">Reference proteome</keyword>
<organism evidence="2 3">
    <name type="scientific">Variovorax robiniae</name>
    <dbReference type="NCBI Taxonomy" id="1836199"/>
    <lineage>
        <taxon>Bacteria</taxon>
        <taxon>Pseudomonadati</taxon>
        <taxon>Pseudomonadota</taxon>
        <taxon>Betaproteobacteria</taxon>
        <taxon>Burkholderiales</taxon>
        <taxon>Comamonadaceae</taxon>
        <taxon>Variovorax</taxon>
    </lineage>
</organism>
<accession>A0ABU8XK24</accession>
<dbReference type="EMBL" id="JBBKZS010000057">
    <property type="protein sequence ID" value="MEJ8860069.1"/>
    <property type="molecule type" value="Genomic_DNA"/>
</dbReference>
<evidence type="ECO:0000313" key="2">
    <source>
        <dbReference type="EMBL" id="MEJ8860069.1"/>
    </source>
</evidence>
<gene>
    <name evidence="2" type="ORF">WKW79_36415</name>
</gene>
<evidence type="ECO:0008006" key="4">
    <source>
        <dbReference type="Google" id="ProtNLM"/>
    </source>
</evidence>
<dbReference type="RefSeq" id="WP_340340099.1">
    <property type="nucleotide sequence ID" value="NZ_JBBKZS010000057.1"/>
</dbReference>
<protein>
    <recommendedName>
        <fullName evidence="4">Helix-turn-helix domain-containing protein</fullName>
    </recommendedName>
</protein>